<feature type="transmembrane region" description="Helical" evidence="5">
    <location>
        <begin position="54"/>
        <end position="73"/>
    </location>
</feature>
<keyword evidence="4 5" id="KW-0472">Membrane</keyword>
<evidence type="ECO:0000256" key="4">
    <source>
        <dbReference type="ARBA" id="ARBA00023136"/>
    </source>
</evidence>
<feature type="transmembrane region" description="Helical" evidence="5">
    <location>
        <begin position="237"/>
        <end position="254"/>
    </location>
</feature>
<dbReference type="Proteomes" id="UP001158576">
    <property type="component" value="Chromosome XSR"/>
</dbReference>
<dbReference type="InterPro" id="IPR050186">
    <property type="entry name" value="TPT_transporter"/>
</dbReference>
<dbReference type="PANTHER" id="PTHR11132">
    <property type="entry name" value="SOLUTE CARRIER FAMILY 35"/>
    <property type="match status" value="1"/>
</dbReference>
<dbReference type="EMBL" id="OU015569">
    <property type="protein sequence ID" value="CAG5098618.1"/>
    <property type="molecule type" value="Genomic_DNA"/>
</dbReference>
<comment type="subcellular location">
    <subcellularLocation>
        <location evidence="1">Membrane</location>
        <topology evidence="1">Multi-pass membrane protein</topology>
    </subcellularLocation>
</comment>
<keyword evidence="3 5" id="KW-1133">Transmembrane helix</keyword>
<feature type="transmembrane region" description="Helical" evidence="5">
    <location>
        <begin position="174"/>
        <end position="194"/>
    </location>
</feature>
<feature type="transmembrane region" description="Helical" evidence="5">
    <location>
        <begin position="274"/>
        <end position="293"/>
    </location>
</feature>
<feature type="transmembrane region" description="Helical" evidence="5">
    <location>
        <begin position="327"/>
        <end position="346"/>
    </location>
</feature>
<organism evidence="6 7">
    <name type="scientific">Oikopleura dioica</name>
    <name type="common">Tunicate</name>
    <dbReference type="NCBI Taxonomy" id="34765"/>
    <lineage>
        <taxon>Eukaryota</taxon>
        <taxon>Metazoa</taxon>
        <taxon>Chordata</taxon>
        <taxon>Tunicata</taxon>
        <taxon>Appendicularia</taxon>
        <taxon>Copelata</taxon>
        <taxon>Oikopleuridae</taxon>
        <taxon>Oikopleura</taxon>
    </lineage>
</organism>
<protein>
    <submittedName>
        <fullName evidence="6">Oidioi.mRNA.OKI2018_I69.XSR.g15829.t1.cds</fullName>
    </submittedName>
</protein>
<feature type="transmembrane region" description="Helical" evidence="5">
    <location>
        <begin position="300"/>
        <end position="321"/>
    </location>
</feature>
<evidence type="ECO:0000256" key="3">
    <source>
        <dbReference type="ARBA" id="ARBA00022989"/>
    </source>
</evidence>
<evidence type="ECO:0000313" key="7">
    <source>
        <dbReference type="Proteomes" id="UP001158576"/>
    </source>
</evidence>
<keyword evidence="2 5" id="KW-0812">Transmembrane</keyword>
<evidence type="ECO:0000256" key="5">
    <source>
        <dbReference type="SAM" id="Phobius"/>
    </source>
</evidence>
<feature type="transmembrane region" description="Helical" evidence="5">
    <location>
        <begin position="85"/>
        <end position="104"/>
    </location>
</feature>
<reference evidence="6 7" key="1">
    <citation type="submission" date="2021-04" db="EMBL/GenBank/DDBJ databases">
        <authorList>
            <person name="Bliznina A."/>
        </authorList>
    </citation>
    <scope>NUCLEOTIDE SEQUENCE [LARGE SCALE GENOMIC DNA]</scope>
</reference>
<sequence length="356" mass="39898">MPVPNIIKHKKKKRRVKKVIPVPEDIESQEDDSDEEEIDGFSGIIEYFEESIDIWSFLSATIYFLLSFALPFLNKTLLVSFNFHGIIFLLLIQCLVTISVLDITSNFSKIFTRKISPVDCFCCWKLSLYSCGNVYFSLHSLRGLNIAVIDMIKRLGPLVNLFLSGAVLQRKVTLDYSSIAIAMTTFGCFIGIMGTTLGKATLGLYGLVFIAVLLQSLYQTEAERLGTVKGFSSWDMLYINSVNSLPVLMFLAILSWPEFSKIFHSDLWRDHTFVFLFLLVVFCGFFLNAALFACLKFNTAITTSVVGTLKGILAAFVSLFGYDKPKVAHQFLVGLSMNLVGALSYVHSKLLAQRAK</sequence>
<gene>
    <name evidence="6" type="ORF">OKIOD_LOCUS7387</name>
</gene>
<evidence type="ECO:0000256" key="2">
    <source>
        <dbReference type="ARBA" id="ARBA00022692"/>
    </source>
</evidence>
<feature type="transmembrane region" description="Helical" evidence="5">
    <location>
        <begin position="200"/>
        <end position="217"/>
    </location>
</feature>
<keyword evidence="7" id="KW-1185">Reference proteome</keyword>
<proteinExistence type="predicted"/>
<name>A0ABN7SI21_OIKDI</name>
<accession>A0ABN7SI21</accession>
<evidence type="ECO:0000313" key="6">
    <source>
        <dbReference type="EMBL" id="CAG5098618.1"/>
    </source>
</evidence>
<evidence type="ECO:0000256" key="1">
    <source>
        <dbReference type="ARBA" id="ARBA00004141"/>
    </source>
</evidence>